<evidence type="ECO:0000259" key="2">
    <source>
        <dbReference type="Pfam" id="PF14219"/>
    </source>
</evidence>
<feature type="domain" description="DUF4328" evidence="2">
    <location>
        <begin position="67"/>
        <end position="221"/>
    </location>
</feature>
<dbReference type="EMBL" id="FOQY01000011">
    <property type="protein sequence ID" value="SFJ71387.1"/>
    <property type="molecule type" value="Genomic_DNA"/>
</dbReference>
<dbReference type="InterPro" id="IPR025565">
    <property type="entry name" value="DUF4328"/>
</dbReference>
<dbReference type="AlphaFoldDB" id="A0A1I3TPA9"/>
<dbReference type="RefSeq" id="WP_093888220.1">
    <property type="nucleotide sequence ID" value="NZ_FOQY01000011.1"/>
</dbReference>
<organism evidence="3 4">
    <name type="scientific">Streptosporangium canum</name>
    <dbReference type="NCBI Taxonomy" id="324952"/>
    <lineage>
        <taxon>Bacteria</taxon>
        <taxon>Bacillati</taxon>
        <taxon>Actinomycetota</taxon>
        <taxon>Actinomycetes</taxon>
        <taxon>Streptosporangiales</taxon>
        <taxon>Streptosporangiaceae</taxon>
        <taxon>Streptosporangium</taxon>
    </lineage>
</organism>
<feature type="transmembrane region" description="Helical" evidence="1">
    <location>
        <begin position="166"/>
        <end position="187"/>
    </location>
</feature>
<keyword evidence="4" id="KW-1185">Reference proteome</keyword>
<protein>
    <recommendedName>
        <fullName evidence="2">DUF4328 domain-containing protein</fullName>
    </recommendedName>
</protein>
<evidence type="ECO:0000256" key="1">
    <source>
        <dbReference type="SAM" id="Phobius"/>
    </source>
</evidence>
<dbReference type="Pfam" id="PF14219">
    <property type="entry name" value="DUF4328"/>
    <property type="match status" value="1"/>
</dbReference>
<proteinExistence type="predicted"/>
<feature type="transmembrane region" description="Helical" evidence="1">
    <location>
        <begin position="113"/>
        <end position="131"/>
    </location>
</feature>
<name>A0A1I3TPA9_9ACTN</name>
<dbReference type="Proteomes" id="UP000199111">
    <property type="component" value="Unassembled WGS sequence"/>
</dbReference>
<feature type="transmembrane region" description="Helical" evidence="1">
    <location>
        <begin position="77"/>
        <end position="101"/>
    </location>
</feature>
<feature type="transmembrane region" description="Helical" evidence="1">
    <location>
        <begin position="17"/>
        <end position="38"/>
    </location>
</feature>
<keyword evidence="1" id="KW-0812">Transmembrane</keyword>
<sequence>MRLHPPPPRPLRPLREFAVVAVTALGAAALAEIVWVLAGPGLTSVLDRMSEGPSLRSVEDLLPAVTFLVRTLGTSVAVVWLFLIRAVAAIAFLVWLFRARVNAESLTPVPHRWFRILIVLGWILPVVNWWIPKQIVDDVWASSRPGGVRGEHIGREAHSELIWSWWVLWLLGTWVLPLVGALLLAAVGRNSSDGVFWLDVFTLVPSLAAAVLEGKVILRITEAQEGRRAWAAGISPP</sequence>
<evidence type="ECO:0000313" key="4">
    <source>
        <dbReference type="Proteomes" id="UP000199111"/>
    </source>
</evidence>
<reference evidence="4" key="1">
    <citation type="submission" date="2016-10" db="EMBL/GenBank/DDBJ databases">
        <authorList>
            <person name="Varghese N."/>
            <person name="Submissions S."/>
        </authorList>
    </citation>
    <scope>NUCLEOTIDE SEQUENCE [LARGE SCALE GENOMIC DNA]</scope>
    <source>
        <strain evidence="4">CGMCC 4.2126</strain>
    </source>
</reference>
<accession>A0A1I3TPA9</accession>
<dbReference type="GeneID" id="96299459"/>
<evidence type="ECO:0000313" key="3">
    <source>
        <dbReference type="EMBL" id="SFJ71387.1"/>
    </source>
</evidence>
<keyword evidence="1" id="KW-1133">Transmembrane helix</keyword>
<gene>
    <name evidence="3" type="ORF">SAMN05216275_111174</name>
</gene>
<keyword evidence="1" id="KW-0472">Membrane</keyword>